<dbReference type="AlphaFoldDB" id="U5FYM4"/>
<protein>
    <submittedName>
        <fullName evidence="1">Uncharacterized protein</fullName>
    </submittedName>
</protein>
<evidence type="ECO:0000313" key="1">
    <source>
        <dbReference type="EMBL" id="PNT15781.1"/>
    </source>
</evidence>
<dbReference type="Proteomes" id="UP000006729">
    <property type="component" value="Chromosome 10"/>
</dbReference>
<proteinExistence type="predicted"/>
<dbReference type="InParanoid" id="U5FYM4"/>
<keyword evidence="2" id="KW-1185">Reference proteome</keyword>
<name>U5FYM4_POPTR</name>
<dbReference type="EMBL" id="CM009299">
    <property type="protein sequence ID" value="PNT15781.1"/>
    <property type="molecule type" value="Genomic_DNA"/>
</dbReference>
<organism evidence="1 2">
    <name type="scientific">Populus trichocarpa</name>
    <name type="common">Western balsam poplar</name>
    <name type="synonym">Populus balsamifera subsp. trichocarpa</name>
    <dbReference type="NCBI Taxonomy" id="3694"/>
    <lineage>
        <taxon>Eukaryota</taxon>
        <taxon>Viridiplantae</taxon>
        <taxon>Streptophyta</taxon>
        <taxon>Embryophyta</taxon>
        <taxon>Tracheophyta</taxon>
        <taxon>Spermatophyta</taxon>
        <taxon>Magnoliopsida</taxon>
        <taxon>eudicotyledons</taxon>
        <taxon>Gunneridae</taxon>
        <taxon>Pentapetalae</taxon>
        <taxon>rosids</taxon>
        <taxon>fabids</taxon>
        <taxon>Malpighiales</taxon>
        <taxon>Salicaceae</taxon>
        <taxon>Saliceae</taxon>
        <taxon>Populus</taxon>
    </lineage>
</organism>
<gene>
    <name evidence="1" type="ORF">POPTR_010G105500</name>
</gene>
<dbReference type="HOGENOM" id="CLU_2659091_0_0_1"/>
<reference evidence="1 2" key="1">
    <citation type="journal article" date="2006" name="Science">
        <title>The genome of black cottonwood, Populus trichocarpa (Torr. &amp; Gray).</title>
        <authorList>
            <person name="Tuskan G.A."/>
            <person name="Difazio S."/>
            <person name="Jansson S."/>
            <person name="Bohlmann J."/>
            <person name="Grigoriev I."/>
            <person name="Hellsten U."/>
            <person name="Putnam N."/>
            <person name="Ralph S."/>
            <person name="Rombauts S."/>
            <person name="Salamov A."/>
            <person name="Schein J."/>
            <person name="Sterck L."/>
            <person name="Aerts A."/>
            <person name="Bhalerao R.R."/>
            <person name="Bhalerao R.P."/>
            <person name="Blaudez D."/>
            <person name="Boerjan W."/>
            <person name="Brun A."/>
            <person name="Brunner A."/>
            <person name="Busov V."/>
            <person name="Campbell M."/>
            <person name="Carlson J."/>
            <person name="Chalot M."/>
            <person name="Chapman J."/>
            <person name="Chen G.L."/>
            <person name="Cooper D."/>
            <person name="Coutinho P.M."/>
            <person name="Couturier J."/>
            <person name="Covert S."/>
            <person name="Cronk Q."/>
            <person name="Cunningham R."/>
            <person name="Davis J."/>
            <person name="Degroeve S."/>
            <person name="Dejardin A."/>
            <person name="Depamphilis C."/>
            <person name="Detter J."/>
            <person name="Dirks B."/>
            <person name="Dubchak I."/>
            <person name="Duplessis S."/>
            <person name="Ehlting J."/>
            <person name="Ellis B."/>
            <person name="Gendler K."/>
            <person name="Goodstein D."/>
            <person name="Gribskov M."/>
            <person name="Grimwood J."/>
            <person name="Groover A."/>
            <person name="Gunter L."/>
            <person name="Hamberger B."/>
            <person name="Heinze B."/>
            <person name="Helariutta Y."/>
            <person name="Henrissat B."/>
            <person name="Holligan D."/>
            <person name="Holt R."/>
            <person name="Huang W."/>
            <person name="Islam-Faridi N."/>
            <person name="Jones S."/>
            <person name="Jones-Rhoades M."/>
            <person name="Jorgensen R."/>
            <person name="Joshi C."/>
            <person name="Kangasjarvi J."/>
            <person name="Karlsson J."/>
            <person name="Kelleher C."/>
            <person name="Kirkpatrick R."/>
            <person name="Kirst M."/>
            <person name="Kohler A."/>
            <person name="Kalluri U."/>
            <person name="Larimer F."/>
            <person name="Leebens-Mack J."/>
            <person name="Leple J.C."/>
            <person name="Locascio P."/>
            <person name="Lou Y."/>
            <person name="Lucas S."/>
            <person name="Martin F."/>
            <person name="Montanini B."/>
            <person name="Napoli C."/>
            <person name="Nelson D.R."/>
            <person name="Nelson C."/>
            <person name="Nieminen K."/>
            <person name="Nilsson O."/>
            <person name="Pereda V."/>
            <person name="Peter G."/>
            <person name="Philippe R."/>
            <person name="Pilate G."/>
            <person name="Poliakov A."/>
            <person name="Razumovskaya J."/>
            <person name="Richardson P."/>
            <person name="Rinaldi C."/>
            <person name="Ritland K."/>
            <person name="Rouze P."/>
            <person name="Ryaboy D."/>
            <person name="Schmutz J."/>
            <person name="Schrader J."/>
            <person name="Segerman B."/>
            <person name="Shin H."/>
            <person name="Siddiqui A."/>
            <person name="Sterky F."/>
            <person name="Terry A."/>
            <person name="Tsai C.J."/>
            <person name="Uberbacher E."/>
            <person name="Unneberg P."/>
            <person name="Vahala J."/>
            <person name="Wall K."/>
            <person name="Wessler S."/>
            <person name="Yang G."/>
            <person name="Yin T."/>
            <person name="Douglas C."/>
            <person name="Marra M."/>
            <person name="Sandberg G."/>
            <person name="Van de Peer Y."/>
            <person name="Rokhsar D."/>
        </authorList>
    </citation>
    <scope>NUCLEOTIDE SEQUENCE [LARGE SCALE GENOMIC DNA]</scope>
    <source>
        <strain evidence="2">cv. Nisqually</strain>
    </source>
</reference>
<evidence type="ECO:0000313" key="2">
    <source>
        <dbReference type="Proteomes" id="UP000006729"/>
    </source>
</evidence>
<sequence>MFPLAGWICFTSSNVQKGIQILISMVSADLFLITRFKLKSLISTGSALWSRLSIDGLAKFSFCEIPLAFNLLGVKL</sequence>
<accession>U5FYM4</accession>